<dbReference type="AlphaFoldDB" id="V5ZB82"/>
<feature type="transmembrane region" description="Helical" evidence="1">
    <location>
        <begin position="32"/>
        <end position="53"/>
    </location>
</feature>
<dbReference type="EMBL" id="CAHS01000021">
    <property type="protein sequence ID" value="CCG88495.1"/>
    <property type="molecule type" value="Genomic_DNA"/>
</dbReference>
<dbReference type="Proteomes" id="UP000018217">
    <property type="component" value="Unassembled WGS sequence"/>
</dbReference>
<comment type="caution">
    <text evidence="2">The sequence shown here is derived from an EMBL/GenBank/DDBJ whole genome shotgun (WGS) entry which is preliminary data.</text>
</comment>
<evidence type="ECO:0000256" key="1">
    <source>
        <dbReference type="SAM" id="Phobius"/>
    </source>
</evidence>
<evidence type="ECO:0000313" key="3">
    <source>
        <dbReference type="Proteomes" id="UP000018217"/>
    </source>
</evidence>
<gene>
    <name evidence="2" type="ORF">EPIR_3132</name>
</gene>
<dbReference type="STRING" id="1161919.EPIR_3132"/>
<accession>V5ZB82</accession>
<proteinExistence type="predicted"/>
<evidence type="ECO:0000313" key="2">
    <source>
        <dbReference type="EMBL" id="CCG88495.1"/>
    </source>
</evidence>
<organism evidence="2 3">
    <name type="scientific">Erwinia piriflorinigrans CFBP 5888</name>
    <dbReference type="NCBI Taxonomy" id="1161919"/>
    <lineage>
        <taxon>Bacteria</taxon>
        <taxon>Pseudomonadati</taxon>
        <taxon>Pseudomonadota</taxon>
        <taxon>Gammaproteobacteria</taxon>
        <taxon>Enterobacterales</taxon>
        <taxon>Erwiniaceae</taxon>
        <taxon>Erwinia</taxon>
    </lineage>
</organism>
<keyword evidence="1" id="KW-0812">Transmembrane</keyword>
<keyword evidence="1" id="KW-1133">Transmembrane helix</keyword>
<name>V5ZB82_9GAMM</name>
<keyword evidence="1" id="KW-0472">Membrane</keyword>
<protein>
    <submittedName>
        <fullName evidence="2">Uncharacterized protein</fullName>
    </submittedName>
</protein>
<reference evidence="2 3" key="1">
    <citation type="journal article" date="2013" name="Syst. Appl. Microbiol.">
        <title>Phylogenetic position and virulence apparatus of the pear flower necrosis pathogen Erwinia piriflorinigrans CFBP 5888T as assessed by comparative genomics.</title>
        <authorList>
            <person name="Smits T.H."/>
            <person name="Rezzonico F."/>
            <person name="Lopez M.M."/>
            <person name="Blom J."/>
            <person name="Goesmann A."/>
            <person name="Frey J.E."/>
            <person name="Duffy B."/>
        </authorList>
    </citation>
    <scope>NUCLEOTIDE SEQUENCE [LARGE SCALE GENOMIC DNA]</scope>
    <source>
        <strain evidence="3">CFBP5888</strain>
    </source>
</reference>
<sequence>MLSIPVNLLSLSIPLFIPTASSHNALTKVSSDFYLVIIVIMYFPSFFNCVALGD</sequence>
<keyword evidence="3" id="KW-1185">Reference proteome</keyword>